<feature type="signal peptide" evidence="2">
    <location>
        <begin position="1"/>
        <end position="27"/>
    </location>
</feature>
<feature type="compositionally biased region" description="Basic and acidic residues" evidence="1">
    <location>
        <begin position="177"/>
        <end position="191"/>
    </location>
</feature>
<evidence type="ECO:0000313" key="3">
    <source>
        <dbReference type="EMBL" id="QJS11965.1"/>
    </source>
</evidence>
<dbReference type="RefSeq" id="WP_171156298.1">
    <property type="nucleotide sequence ID" value="NZ_CP053189.1"/>
</dbReference>
<proteinExistence type="predicted"/>
<gene>
    <name evidence="3" type="ORF">HKX69_22780</name>
</gene>
<dbReference type="Proteomes" id="UP000502641">
    <property type="component" value="Chromosome"/>
</dbReference>
<evidence type="ECO:0000256" key="1">
    <source>
        <dbReference type="SAM" id="MobiDB-lite"/>
    </source>
</evidence>
<feature type="region of interest" description="Disordered" evidence="1">
    <location>
        <begin position="169"/>
        <end position="230"/>
    </location>
</feature>
<organism evidence="3 4">
    <name type="scientific">Streptomyces argyrophylli</name>
    <dbReference type="NCBI Taxonomy" id="2726118"/>
    <lineage>
        <taxon>Bacteria</taxon>
        <taxon>Bacillati</taxon>
        <taxon>Actinomycetota</taxon>
        <taxon>Actinomycetes</taxon>
        <taxon>Kitasatosporales</taxon>
        <taxon>Streptomycetaceae</taxon>
        <taxon>Streptomyces</taxon>
    </lineage>
</organism>
<protein>
    <submittedName>
        <fullName evidence="3">Uncharacterized protein</fullName>
    </submittedName>
</protein>
<dbReference type="AlphaFoldDB" id="A0A6M4PL75"/>
<accession>A0A6M4PL75</accession>
<evidence type="ECO:0000313" key="4">
    <source>
        <dbReference type="Proteomes" id="UP000502641"/>
    </source>
</evidence>
<feature type="chain" id="PRO_5039268918" evidence="2">
    <location>
        <begin position="28"/>
        <end position="230"/>
    </location>
</feature>
<keyword evidence="4" id="KW-1185">Reference proteome</keyword>
<dbReference type="EMBL" id="CP053189">
    <property type="protein sequence ID" value="QJS11965.1"/>
    <property type="molecule type" value="Genomic_DNA"/>
</dbReference>
<name>A0A6M4PL75_9ACTN</name>
<reference evidence="3 4" key="1">
    <citation type="submission" date="2020-05" db="EMBL/GenBank/DDBJ databases">
        <authorList>
            <person name="Li K."/>
        </authorList>
    </citation>
    <scope>NUCLEOTIDE SEQUENCE [LARGE SCALE GENOMIC DNA]</scope>
    <source>
        <strain evidence="4">jing01</strain>
    </source>
</reference>
<dbReference type="KEGG" id="sarg:HKX69_22780"/>
<evidence type="ECO:0000256" key="2">
    <source>
        <dbReference type="SAM" id="SignalP"/>
    </source>
</evidence>
<keyword evidence="2" id="KW-0732">Signal</keyword>
<sequence>MVSIGSTSRLRKGAVLTVAGLAVAAVAAWGGVQAVADDRPEFSVQYMHASTIGDFSEDEKLVGFADFVFHGTVVSRKGTTEIDGIPETQWAVKVNEVYEGTLQAGSTTVVNQTGGYDADSNSLMLMEGDLPLEPGESYVFSTHSMSDRSWFTMVPVYGAQPVGSTTLPFPAAEDMDGDGKSTVADHWKQMVRDQVQPDIGAGEGPEPTDEPTEQPSDVPTGSPEPTDPAE</sequence>